<dbReference type="GO" id="GO:0016787">
    <property type="term" value="F:hydrolase activity"/>
    <property type="evidence" value="ECO:0007669"/>
    <property type="project" value="UniProtKB-KW"/>
</dbReference>
<evidence type="ECO:0000313" key="7">
    <source>
        <dbReference type="Proteomes" id="UP000581135"/>
    </source>
</evidence>
<gene>
    <name evidence="6" type="ORF">FHR98_002888</name>
</gene>
<dbReference type="PANTHER" id="PTHR42988:SF2">
    <property type="entry name" value="CYCLIC NUCLEOTIDE PHOSPHODIESTERASE CBUA0032-RELATED"/>
    <property type="match status" value="1"/>
</dbReference>
<keyword evidence="2" id="KW-0378">Hydrolase</keyword>
<reference evidence="6 7" key="1">
    <citation type="submission" date="2020-08" db="EMBL/GenBank/DDBJ databases">
        <title>Genomic Encyclopedia of Type Strains, Phase III (KMG-III): the genomes of soil and plant-associated and newly described type strains.</title>
        <authorList>
            <person name="Whitman W."/>
        </authorList>
    </citation>
    <scope>NUCLEOTIDE SEQUENCE [LARGE SCALE GENOMIC DNA]</scope>
    <source>
        <strain evidence="6 7">CECT 8803</strain>
    </source>
</reference>
<dbReference type="RefSeq" id="WP_183417412.1">
    <property type="nucleotide sequence ID" value="NZ_JACHXA010000009.1"/>
</dbReference>
<evidence type="ECO:0000313" key="6">
    <source>
        <dbReference type="EMBL" id="MBB3066580.1"/>
    </source>
</evidence>
<organism evidence="6 7">
    <name type="scientific">Limibacillus halophilus</name>
    <dbReference type="NCBI Taxonomy" id="1579333"/>
    <lineage>
        <taxon>Bacteria</taxon>
        <taxon>Pseudomonadati</taxon>
        <taxon>Pseudomonadota</taxon>
        <taxon>Alphaproteobacteria</taxon>
        <taxon>Rhodospirillales</taxon>
        <taxon>Rhodovibrionaceae</taxon>
        <taxon>Limibacillus</taxon>
    </lineage>
</organism>
<dbReference type="Pfam" id="PF00149">
    <property type="entry name" value="Metallophos"/>
    <property type="match status" value="1"/>
</dbReference>
<dbReference type="GO" id="GO:0046872">
    <property type="term" value="F:metal ion binding"/>
    <property type="evidence" value="ECO:0007669"/>
    <property type="project" value="UniProtKB-KW"/>
</dbReference>
<protein>
    <submittedName>
        <fullName evidence="6">3',5'-cyclic AMP phosphodiesterase CpdA</fullName>
    </submittedName>
</protein>
<evidence type="ECO:0000256" key="1">
    <source>
        <dbReference type="ARBA" id="ARBA00022723"/>
    </source>
</evidence>
<comment type="caution">
    <text evidence="6">The sequence shown here is derived from an EMBL/GenBank/DDBJ whole genome shotgun (WGS) entry which is preliminary data.</text>
</comment>
<dbReference type="InterPro" id="IPR050884">
    <property type="entry name" value="CNP_phosphodiesterase-III"/>
</dbReference>
<evidence type="ECO:0000256" key="2">
    <source>
        <dbReference type="ARBA" id="ARBA00022801"/>
    </source>
</evidence>
<keyword evidence="3" id="KW-0408">Iron</keyword>
<comment type="similarity">
    <text evidence="4">Belongs to the cyclic nucleotide phosphodiesterase class-III family.</text>
</comment>
<dbReference type="Proteomes" id="UP000581135">
    <property type="component" value="Unassembled WGS sequence"/>
</dbReference>
<dbReference type="InterPro" id="IPR004843">
    <property type="entry name" value="Calcineurin-like_PHP"/>
</dbReference>
<keyword evidence="1" id="KW-0479">Metal-binding</keyword>
<name>A0A839SY32_9PROT</name>
<keyword evidence="7" id="KW-1185">Reference proteome</keyword>
<dbReference type="SUPFAM" id="SSF56300">
    <property type="entry name" value="Metallo-dependent phosphatases"/>
    <property type="match status" value="1"/>
</dbReference>
<dbReference type="InterPro" id="IPR029052">
    <property type="entry name" value="Metallo-depent_PP-like"/>
</dbReference>
<dbReference type="PANTHER" id="PTHR42988">
    <property type="entry name" value="PHOSPHOHYDROLASE"/>
    <property type="match status" value="1"/>
</dbReference>
<dbReference type="Gene3D" id="3.60.21.10">
    <property type="match status" value="1"/>
</dbReference>
<dbReference type="AlphaFoldDB" id="A0A839SY32"/>
<proteinExistence type="inferred from homology"/>
<dbReference type="EMBL" id="JACHXA010000009">
    <property type="protein sequence ID" value="MBB3066580.1"/>
    <property type="molecule type" value="Genomic_DNA"/>
</dbReference>
<feature type="domain" description="Calcineurin-like phosphoesterase" evidence="5">
    <location>
        <begin position="4"/>
        <end position="229"/>
    </location>
</feature>
<evidence type="ECO:0000256" key="3">
    <source>
        <dbReference type="ARBA" id="ARBA00023004"/>
    </source>
</evidence>
<accession>A0A839SY32</accession>
<sequence>MYLLAHLSDPHVPPLPQPGWRELASKRVLGYLSWQRRRRHIHRRDVLDRICADLAAQNPDHIAVTGDITNISLPAEFRQARRWLDGLGTPETVSLVPGNHDAYIDLSWADGWGHWAGYMQSDQDPGSKTRSSTFPFIRKRGPLALIGLSSAVATAPGLASGRLGPEQLAGLERLLADARSAGLIRVVLLHHPPLAEAASGRKGLDDRQAFAEVVARAGAELVLHGHNHRFVNLTLPGPDPSRPVPVIGVPSASALPYRDRPAAHYNLYRFYSEGGHRYLETRQRGLNEAGEIVEMPQHSPKSIILG</sequence>
<evidence type="ECO:0000256" key="4">
    <source>
        <dbReference type="ARBA" id="ARBA00025742"/>
    </source>
</evidence>
<evidence type="ECO:0000259" key="5">
    <source>
        <dbReference type="Pfam" id="PF00149"/>
    </source>
</evidence>